<keyword evidence="7 10" id="KW-1133">Transmembrane helix</keyword>
<evidence type="ECO:0000256" key="7">
    <source>
        <dbReference type="ARBA" id="ARBA00022989"/>
    </source>
</evidence>
<evidence type="ECO:0000313" key="12">
    <source>
        <dbReference type="EMBL" id="ANB11344.1"/>
    </source>
</evidence>
<feature type="transmembrane region" description="Helical" evidence="10">
    <location>
        <begin position="115"/>
        <end position="136"/>
    </location>
</feature>
<dbReference type="SFLD" id="SFLDS00003">
    <property type="entry name" value="Haloacid_Dehalogenase"/>
    <property type="match status" value="1"/>
</dbReference>
<evidence type="ECO:0000313" key="13">
    <source>
        <dbReference type="Proteomes" id="UP000189580"/>
    </source>
</evidence>
<dbReference type="GO" id="GO:0036376">
    <property type="term" value="P:sodium ion export across plasma membrane"/>
    <property type="evidence" value="ECO:0007669"/>
    <property type="project" value="TreeGrafter"/>
</dbReference>
<dbReference type="InterPro" id="IPR006068">
    <property type="entry name" value="ATPase_P-typ_cation-transptr_C"/>
</dbReference>
<dbReference type="InterPro" id="IPR050510">
    <property type="entry name" value="Cation_transp_ATPase_P-type"/>
</dbReference>
<dbReference type="SFLD" id="SFLDG00002">
    <property type="entry name" value="C1.7:_P-type_atpase_like"/>
    <property type="match status" value="1"/>
</dbReference>
<dbReference type="KEGG" id="slb:AWJ20_4150"/>
<dbReference type="GO" id="GO:0016887">
    <property type="term" value="F:ATP hydrolysis activity"/>
    <property type="evidence" value="ECO:0007669"/>
    <property type="project" value="InterPro"/>
</dbReference>
<dbReference type="InterPro" id="IPR018303">
    <property type="entry name" value="ATPase_P-typ_P_site"/>
</dbReference>
<dbReference type="AlphaFoldDB" id="A0A167C878"/>
<feature type="transmembrane region" description="Helical" evidence="10">
    <location>
        <begin position="877"/>
        <end position="902"/>
    </location>
</feature>
<dbReference type="Pfam" id="PF00689">
    <property type="entry name" value="Cation_ATPase_C"/>
    <property type="match status" value="1"/>
</dbReference>
<dbReference type="SUPFAM" id="SSF81653">
    <property type="entry name" value="Calcium ATPase, transduction domain A"/>
    <property type="match status" value="1"/>
</dbReference>
<evidence type="ECO:0000256" key="6">
    <source>
        <dbReference type="ARBA" id="ARBA00022967"/>
    </source>
</evidence>
<evidence type="ECO:0000259" key="11">
    <source>
        <dbReference type="SMART" id="SM00831"/>
    </source>
</evidence>
<evidence type="ECO:0000256" key="2">
    <source>
        <dbReference type="ARBA" id="ARBA00022475"/>
    </source>
</evidence>
<feature type="transmembrane region" description="Helical" evidence="10">
    <location>
        <begin position="978"/>
        <end position="996"/>
    </location>
</feature>
<evidence type="ECO:0000256" key="9">
    <source>
        <dbReference type="SAM" id="MobiDB-lite"/>
    </source>
</evidence>
<dbReference type="SUPFAM" id="SSF81660">
    <property type="entry name" value="Metal cation-transporting ATPase, ATP-binding domain N"/>
    <property type="match status" value="1"/>
</dbReference>
<dbReference type="InterPro" id="IPR023299">
    <property type="entry name" value="ATPase_P-typ_cyto_dom_N"/>
</dbReference>
<feature type="region of interest" description="Disordered" evidence="9">
    <location>
        <begin position="1"/>
        <end position="25"/>
    </location>
</feature>
<dbReference type="GO" id="GO:0006883">
    <property type="term" value="P:intracellular sodium ion homeostasis"/>
    <property type="evidence" value="ECO:0007669"/>
    <property type="project" value="TreeGrafter"/>
</dbReference>
<dbReference type="SUPFAM" id="SSF81665">
    <property type="entry name" value="Calcium ATPase, transmembrane domain M"/>
    <property type="match status" value="1"/>
</dbReference>
<keyword evidence="4" id="KW-0547">Nucleotide-binding</keyword>
<dbReference type="Pfam" id="PF00690">
    <property type="entry name" value="Cation_ATPase_N"/>
    <property type="match status" value="1"/>
</dbReference>
<keyword evidence="3 10" id="KW-0812">Transmembrane</keyword>
<dbReference type="EMBL" id="CP014500">
    <property type="protein sequence ID" value="ANB11344.1"/>
    <property type="molecule type" value="Genomic_DNA"/>
</dbReference>
<dbReference type="InterPro" id="IPR004014">
    <property type="entry name" value="ATPase_P-typ_cation-transptr_N"/>
</dbReference>
<proteinExistence type="predicted"/>
<evidence type="ECO:0000256" key="5">
    <source>
        <dbReference type="ARBA" id="ARBA00022840"/>
    </source>
</evidence>
<reference evidence="12 13" key="1">
    <citation type="submission" date="2016-02" db="EMBL/GenBank/DDBJ databases">
        <title>Complete genome sequence and transcriptome regulation of the pentose utilising yeast Sugiyamaella lignohabitans.</title>
        <authorList>
            <person name="Bellasio M."/>
            <person name="Peymann A."/>
            <person name="Valli M."/>
            <person name="Sipitzky M."/>
            <person name="Graf A."/>
            <person name="Sauer M."/>
            <person name="Marx H."/>
            <person name="Mattanovich D."/>
        </authorList>
    </citation>
    <scope>NUCLEOTIDE SEQUENCE [LARGE SCALE GENOMIC DNA]</scope>
    <source>
        <strain evidence="12 13">CBS 10342</strain>
    </source>
</reference>
<keyword evidence="13" id="KW-1185">Reference proteome</keyword>
<dbReference type="GO" id="GO:0030007">
    <property type="term" value="P:intracellular potassium ion homeostasis"/>
    <property type="evidence" value="ECO:0007669"/>
    <property type="project" value="TreeGrafter"/>
</dbReference>
<gene>
    <name evidence="12" type="primary">PMR1</name>
    <name evidence="12" type="ORF">AWJ20_4150</name>
</gene>
<feature type="domain" description="Cation-transporting P-type ATPase N-terminal" evidence="11">
    <location>
        <begin position="66"/>
        <end position="139"/>
    </location>
</feature>
<evidence type="ECO:0000256" key="4">
    <source>
        <dbReference type="ARBA" id="ARBA00022741"/>
    </source>
</evidence>
<dbReference type="InterPro" id="IPR044492">
    <property type="entry name" value="P_typ_ATPase_HD_dom"/>
</dbReference>
<feature type="transmembrane region" description="Helical" evidence="10">
    <location>
        <begin position="941"/>
        <end position="957"/>
    </location>
</feature>
<accession>A0A167C878</accession>
<comment type="subcellular location">
    <subcellularLocation>
        <location evidence="1">Cell membrane</location>
        <topology evidence="1">Multi-pass membrane protein</topology>
    </subcellularLocation>
</comment>
<dbReference type="InterPro" id="IPR036412">
    <property type="entry name" value="HAD-like_sf"/>
</dbReference>
<protein>
    <submittedName>
        <fullName evidence="12">Ca(2+)/Mn(2+)-transporting P-type ATPase PMR1</fullName>
    </submittedName>
</protein>
<dbReference type="GeneID" id="30036251"/>
<dbReference type="Gene3D" id="3.40.1110.10">
    <property type="entry name" value="Calcium-transporting ATPase, cytoplasmic domain N"/>
    <property type="match status" value="1"/>
</dbReference>
<dbReference type="Gene3D" id="2.70.150.10">
    <property type="entry name" value="Calcium-transporting ATPase, cytoplasmic transduction domain A"/>
    <property type="match status" value="1"/>
</dbReference>
<dbReference type="GO" id="GO:0005391">
    <property type="term" value="F:P-type sodium:potassium-exchanging transporter activity"/>
    <property type="evidence" value="ECO:0007669"/>
    <property type="project" value="TreeGrafter"/>
</dbReference>
<feature type="transmembrane region" description="Helical" evidence="10">
    <location>
        <begin position="148"/>
        <end position="170"/>
    </location>
</feature>
<dbReference type="GO" id="GO:0005886">
    <property type="term" value="C:plasma membrane"/>
    <property type="evidence" value="ECO:0007669"/>
    <property type="project" value="UniProtKB-SubCell"/>
</dbReference>
<evidence type="ECO:0000256" key="3">
    <source>
        <dbReference type="ARBA" id="ARBA00022692"/>
    </source>
</evidence>
<dbReference type="SMART" id="SM00831">
    <property type="entry name" value="Cation_ATPase_N"/>
    <property type="match status" value="1"/>
</dbReference>
<feature type="compositionally biased region" description="Polar residues" evidence="9">
    <location>
        <begin position="15"/>
        <end position="25"/>
    </location>
</feature>
<evidence type="ECO:0000256" key="8">
    <source>
        <dbReference type="ARBA" id="ARBA00023136"/>
    </source>
</evidence>
<feature type="compositionally biased region" description="Basic and acidic residues" evidence="9">
    <location>
        <begin position="1"/>
        <end position="13"/>
    </location>
</feature>
<feature type="transmembrane region" description="Helical" evidence="10">
    <location>
        <begin position="1008"/>
        <end position="1026"/>
    </location>
</feature>
<organism evidence="12 13">
    <name type="scientific">Sugiyamaella lignohabitans</name>
    <dbReference type="NCBI Taxonomy" id="796027"/>
    <lineage>
        <taxon>Eukaryota</taxon>
        <taxon>Fungi</taxon>
        <taxon>Dikarya</taxon>
        <taxon>Ascomycota</taxon>
        <taxon>Saccharomycotina</taxon>
        <taxon>Dipodascomycetes</taxon>
        <taxon>Dipodascales</taxon>
        <taxon>Trichomonascaceae</taxon>
        <taxon>Sugiyamaella</taxon>
    </lineage>
</organism>
<dbReference type="Pfam" id="PF13246">
    <property type="entry name" value="Cation_ATPase"/>
    <property type="match status" value="1"/>
</dbReference>
<dbReference type="OrthoDB" id="158672at2759"/>
<dbReference type="GO" id="GO:1990573">
    <property type="term" value="P:potassium ion import across plasma membrane"/>
    <property type="evidence" value="ECO:0007669"/>
    <property type="project" value="TreeGrafter"/>
</dbReference>
<dbReference type="InterPro" id="IPR008250">
    <property type="entry name" value="ATPase_P-typ_transduc_dom_A_sf"/>
</dbReference>
<dbReference type="Gene3D" id="3.40.50.1000">
    <property type="entry name" value="HAD superfamily/HAD-like"/>
    <property type="match status" value="1"/>
</dbReference>
<dbReference type="InterPro" id="IPR023214">
    <property type="entry name" value="HAD_sf"/>
</dbReference>
<dbReference type="NCBIfam" id="TIGR01494">
    <property type="entry name" value="ATPase_P-type"/>
    <property type="match status" value="2"/>
</dbReference>
<keyword evidence="6" id="KW-1278">Translocase</keyword>
<dbReference type="PRINTS" id="PR00121">
    <property type="entry name" value="NAKATPASE"/>
</dbReference>
<dbReference type="FunFam" id="3.40.50.1000:FF:000001">
    <property type="entry name" value="Phospholipid-transporting ATPase IC"/>
    <property type="match status" value="1"/>
</dbReference>
<dbReference type="SFLD" id="SFLDF00027">
    <property type="entry name" value="p-type_atpase"/>
    <property type="match status" value="1"/>
</dbReference>
<dbReference type="PRINTS" id="PR00119">
    <property type="entry name" value="CATATPASE"/>
</dbReference>
<dbReference type="Gene3D" id="1.20.1110.10">
    <property type="entry name" value="Calcium-transporting ATPase, transmembrane domain"/>
    <property type="match status" value="1"/>
</dbReference>
<dbReference type="InterPro" id="IPR023298">
    <property type="entry name" value="ATPase_P-typ_TM_dom_sf"/>
</dbReference>
<dbReference type="Proteomes" id="UP000189580">
    <property type="component" value="Chromosome c"/>
</dbReference>
<keyword evidence="5" id="KW-0067">ATP-binding</keyword>
<name>A0A167C878_9ASCO</name>
<dbReference type="InterPro" id="IPR059000">
    <property type="entry name" value="ATPase_P-type_domA"/>
</dbReference>
<evidence type="ECO:0000256" key="10">
    <source>
        <dbReference type="SAM" id="Phobius"/>
    </source>
</evidence>
<feature type="transmembrane region" description="Helical" evidence="10">
    <location>
        <begin position="313"/>
        <end position="335"/>
    </location>
</feature>
<keyword evidence="2" id="KW-1003">Cell membrane</keyword>
<dbReference type="PROSITE" id="PS00154">
    <property type="entry name" value="ATPASE_E1_E2"/>
    <property type="match status" value="1"/>
</dbReference>
<dbReference type="SUPFAM" id="SSF56784">
    <property type="entry name" value="HAD-like"/>
    <property type="match status" value="1"/>
</dbReference>
<dbReference type="Pfam" id="PF00122">
    <property type="entry name" value="E1-E2_ATPase"/>
    <property type="match status" value="1"/>
</dbReference>
<keyword evidence="8 10" id="KW-0472">Membrane</keyword>
<dbReference type="PANTHER" id="PTHR43294:SF21">
    <property type="entry name" value="CATION TRANSPORTING ATPASE"/>
    <property type="match status" value="1"/>
</dbReference>
<dbReference type="InterPro" id="IPR001757">
    <property type="entry name" value="P_typ_ATPase"/>
</dbReference>
<sequence>MSDKITYDIEPPHRGNTSSAAPTQDPNLVIAYRTLSLQVAESYHSDNYSPKKSKDAEDEEYFEKIDFQTKEASILCQSFNVDESRGLDSDSAAKRLQRDGPNTLTQKKPNYFWKLFNYVFGGFCSVLWVGVIIFFICWRPPLSNPPSATNLALAVLILIVILLQALFSALEDWSTSKVMNSILDLLPAECVVIRDGEHVSKPASELVVGDIVILSSGNKVPADMRIIDASDDLKFDRALLTGESEEIAGTSEVVDDTFLEAHNIALMGTHVTNGKAKCLVLLTGHRTVIGRISTLTSNKKATTTLIQKEINRFVLIIICLTVTLVVIILITWAAWLRKDHFAFINVAGILVNCMGCVVAFIPEGMPVAVTLTLSLVARRMKDKNILPKSLSTVETLGVITVLCSDKTGTLTENKMFVQSVGFADSDMTVDEALRVDIRSDIAMNKMHQASLLCNDASYDQTTLGLPISERTIIGNATDGAALRFASSLSASTHENLEQVFSIPFNSTNKWMMTLYRDIDQKSDELTIFCKGAPDVILKSCTSYYSVADQCVKELDPETRQNIVHLQESWSSQGQRVIAVCTRQYSPVGYPASNGFAEELVANCFSDLTIIGLLGIIDPPRSDIPHTVSECRRAGSRFFMVTGDFRLTAVAIARQVGIITTQRDPETFADIENRVQAAGEGATWSREEFRVSSLVLEGRDLEAATEDHWNIICCYEEIVFSRTTPEQKLKIVESFKARDEVVAVSGDGVNDAPSLKAANVGIAVVNGSDVALEAADLILMGSFSSIVDGIRLGRLVFQNLQKVISYLLPAGSWSEIWPVIVNVFFGVPLPLSSFLMIIICVFTDLFQCLSLVMEKEEFDLLSLPPRNHKKDHLINFKIYLQSYLFIGIMETIIAHSMFFFYMWKYAHIPMRDLFFAFEKYSEGFHGYTQAELVAFNNTGQCVYFVTLVILQWGNLLSVRNRRQSIFQADPIRKERRNPFLFVGALLGLITAIFVTEVPGLQSLFGTTPVPIEFWLIPIPLALSILAVDEIRKALVRSFPNSLIAKYAW</sequence>
<dbReference type="GO" id="GO:1902600">
    <property type="term" value="P:proton transmembrane transport"/>
    <property type="evidence" value="ECO:0007669"/>
    <property type="project" value="TreeGrafter"/>
</dbReference>
<dbReference type="GO" id="GO:0005524">
    <property type="term" value="F:ATP binding"/>
    <property type="evidence" value="ECO:0007669"/>
    <property type="project" value="UniProtKB-KW"/>
</dbReference>
<dbReference type="PANTHER" id="PTHR43294">
    <property type="entry name" value="SODIUM/POTASSIUM-TRANSPORTING ATPASE SUBUNIT ALPHA"/>
    <property type="match status" value="1"/>
</dbReference>
<evidence type="ECO:0000256" key="1">
    <source>
        <dbReference type="ARBA" id="ARBA00004651"/>
    </source>
</evidence>
<dbReference type="RefSeq" id="XP_018733821.1">
    <property type="nucleotide sequence ID" value="XM_018881209.1"/>
</dbReference>